<keyword evidence="5" id="KW-0472">Membrane</keyword>
<evidence type="ECO:0000256" key="5">
    <source>
        <dbReference type="SAM" id="Phobius"/>
    </source>
</evidence>
<dbReference type="STRING" id="626523.GCWU000342_00517"/>
<dbReference type="GO" id="GO:0016757">
    <property type="term" value="F:glycosyltransferase activity"/>
    <property type="evidence" value="ECO:0007669"/>
    <property type="project" value="UniProtKB-KW"/>
</dbReference>
<organism evidence="6 7">
    <name type="scientific">Shuttleworthella satelles DSM 14600</name>
    <dbReference type="NCBI Taxonomy" id="626523"/>
    <lineage>
        <taxon>Bacteria</taxon>
        <taxon>Bacillati</taxon>
        <taxon>Bacillota</taxon>
        <taxon>Clostridia</taxon>
        <taxon>Lachnospirales</taxon>
        <taxon>Lachnospiraceae</taxon>
        <taxon>Shuttleworthella</taxon>
    </lineage>
</organism>
<feature type="transmembrane region" description="Helical" evidence="5">
    <location>
        <begin position="306"/>
        <end position="331"/>
    </location>
</feature>
<dbReference type="PANTHER" id="PTHR43630:SF1">
    <property type="entry name" value="POLY-BETA-1,6-N-ACETYL-D-GLUCOSAMINE SYNTHASE"/>
    <property type="match status" value="1"/>
</dbReference>
<protein>
    <submittedName>
        <fullName evidence="6">Glycosyltransferase, group 2 family protein</fullName>
        <ecNumber evidence="6">2.4.-.-</ecNumber>
    </submittedName>
</protein>
<dbReference type="CDD" id="cd06438">
    <property type="entry name" value="EpsO_like"/>
    <property type="match status" value="1"/>
</dbReference>
<dbReference type="EMBL" id="ACIP02000001">
    <property type="protein sequence ID" value="EEP29164.1"/>
    <property type="molecule type" value="Genomic_DNA"/>
</dbReference>
<feature type="transmembrane region" description="Helical" evidence="5">
    <location>
        <begin position="6"/>
        <end position="31"/>
    </location>
</feature>
<feature type="region of interest" description="Disordered" evidence="4">
    <location>
        <begin position="407"/>
        <end position="426"/>
    </location>
</feature>
<comment type="caution">
    <text evidence="6">The sequence shown here is derived from an EMBL/GenBank/DDBJ whole genome shotgun (WGS) entry which is preliminary data.</text>
</comment>
<evidence type="ECO:0000313" key="6">
    <source>
        <dbReference type="EMBL" id="EEP29164.1"/>
    </source>
</evidence>
<sequence>MPRIEGIIALLIQILTVIPSIWLAFVVIWGLSRRKKTYPHADRQDRFAVVICARNEEAVIDKLLTSLSQQKYPQDKLRIFVLADHCTDRTAQTASGFDRVIVMERNEGPTRGKGDVLAWGIRRIMKEYGDDIDSFAFFDADNIVREDYLIHINDMLQSGEEIVQGNRLGGGPYKTFVTKWFAIYWMLYSFLFSYPRQKMGLSAFLTGTGFAVKKEVLSAGWRTSSITEDVEFSVQQCLAGRRVAFCLDAVCFDEQPSEVRVLFRQLIRWCTGSYQILRRYIGAWMHALKISSEDPYRRRTTDNLMLLLLGPVNFVAFFANLVMIPLTLWYFPGLALLGLALILAGTEVVLFCMIRFFYHQELRPFMPALLFMPVFFFFYSICSVIALVHPVRSWKRIDHEGIAAPQESKALPPAGSRKAIASREDKEEVPYKMTEFLVREGENDRLNRAAGVKDAEGSDYVRS</sequence>
<dbReference type="InterPro" id="IPR029044">
    <property type="entry name" value="Nucleotide-diphossugar_trans"/>
</dbReference>
<keyword evidence="2 6" id="KW-0328">Glycosyltransferase</keyword>
<dbReference type="Pfam" id="PF13641">
    <property type="entry name" value="Glyco_tranf_2_3"/>
    <property type="match status" value="1"/>
</dbReference>
<keyword evidence="5" id="KW-0812">Transmembrane</keyword>
<keyword evidence="5" id="KW-1133">Transmembrane helix</keyword>
<dbReference type="RefSeq" id="WP_006905552.1">
    <property type="nucleotide sequence ID" value="NZ_GG665866.1"/>
</dbReference>
<name>C4G967_9FIRM</name>
<keyword evidence="7" id="KW-1185">Reference proteome</keyword>
<keyword evidence="3 6" id="KW-0808">Transferase</keyword>
<accession>C4G967</accession>
<evidence type="ECO:0000256" key="4">
    <source>
        <dbReference type="SAM" id="MobiDB-lite"/>
    </source>
</evidence>
<comment type="similarity">
    <text evidence="1">Belongs to the glycosyltransferase 2 family.</text>
</comment>
<dbReference type="EC" id="2.4.-.-" evidence="6"/>
<proteinExistence type="inferred from homology"/>
<evidence type="ECO:0000256" key="2">
    <source>
        <dbReference type="ARBA" id="ARBA00022676"/>
    </source>
</evidence>
<dbReference type="SUPFAM" id="SSF53448">
    <property type="entry name" value="Nucleotide-diphospho-sugar transferases"/>
    <property type="match status" value="1"/>
</dbReference>
<dbReference type="eggNOG" id="COG1215">
    <property type="taxonomic scope" value="Bacteria"/>
</dbReference>
<dbReference type="AlphaFoldDB" id="C4G967"/>
<dbReference type="Gene3D" id="3.90.550.10">
    <property type="entry name" value="Spore Coat Polysaccharide Biosynthesis Protein SpsA, Chain A"/>
    <property type="match status" value="1"/>
</dbReference>
<dbReference type="HOGENOM" id="CLU_023978_1_1_9"/>
<reference evidence="6" key="1">
    <citation type="submission" date="2009-04" db="EMBL/GenBank/DDBJ databases">
        <authorList>
            <person name="Weinstock G."/>
            <person name="Sodergren E."/>
            <person name="Clifton S."/>
            <person name="Fulton L."/>
            <person name="Fulton B."/>
            <person name="Courtney L."/>
            <person name="Fronick C."/>
            <person name="Harrison M."/>
            <person name="Strong C."/>
            <person name="Farmer C."/>
            <person name="Delahaunty K."/>
            <person name="Markovic C."/>
            <person name="Hall O."/>
            <person name="Minx P."/>
            <person name="Tomlinson C."/>
            <person name="Mitreva M."/>
            <person name="Nelson J."/>
            <person name="Hou S."/>
            <person name="Wollam A."/>
            <person name="Pepin K.H."/>
            <person name="Johnson M."/>
            <person name="Bhonagiri V."/>
            <person name="Nash W.E."/>
            <person name="Warren W."/>
            <person name="Chinwalla A."/>
            <person name="Mardis E.R."/>
            <person name="Wilson R.K."/>
        </authorList>
    </citation>
    <scope>NUCLEOTIDE SEQUENCE [LARGE SCALE GENOMIC DNA]</scope>
    <source>
        <strain evidence="6">DSM 14600</strain>
    </source>
</reference>
<dbReference type="PANTHER" id="PTHR43630">
    <property type="entry name" value="POLY-BETA-1,6-N-ACETYL-D-GLUCOSAMINE SYNTHASE"/>
    <property type="match status" value="1"/>
</dbReference>
<evidence type="ECO:0000313" key="7">
    <source>
        <dbReference type="Proteomes" id="UP000003494"/>
    </source>
</evidence>
<evidence type="ECO:0000256" key="1">
    <source>
        <dbReference type="ARBA" id="ARBA00006739"/>
    </source>
</evidence>
<feature type="transmembrane region" description="Helical" evidence="5">
    <location>
        <begin position="337"/>
        <end position="358"/>
    </location>
</feature>
<gene>
    <name evidence="6" type="ORF">GCWU000342_00517</name>
</gene>
<evidence type="ECO:0000256" key="3">
    <source>
        <dbReference type="ARBA" id="ARBA00022679"/>
    </source>
</evidence>
<feature type="transmembrane region" description="Helical" evidence="5">
    <location>
        <begin position="365"/>
        <end position="388"/>
    </location>
</feature>
<dbReference type="Proteomes" id="UP000003494">
    <property type="component" value="Unassembled WGS sequence"/>
</dbReference>